<evidence type="ECO:0000259" key="5">
    <source>
        <dbReference type="Pfam" id="PF13407"/>
    </source>
</evidence>
<sequence length="333" mass="35722">MKAKKIRFLSVIMIIFMIGVLSGCSKATDGTATKGNDSTSTNGTTDAPVKVAFIAQNMATEAMAFAAKEFEKYGADYGFEVIILDAKGDAQINVQAVDNAVAQGVKAIFVTPNDINAIIPSLQSAKEAGVIVGMFSSDLPEGNHDARDFFVGVNDNQAGEAAAQAFINHFPDGANIVEIGGQAGHDAQNKRHDGFNNKLEGTNIKVIDYKATQQWATDQAMAIAEDMITKYGSEIDGIFCHWDNGGTGVIQALKAAKMDNVYLVAVDGCRAGFEQVKSGEQSVTIMQNFSNMTKKSLELAKDKLDGKEVESVNFIPLDIVDLDNIDTFTAPEW</sequence>
<protein>
    <submittedName>
        <fullName evidence="6">Sugar ABC transporter substrate-binding protein</fullName>
    </submittedName>
</protein>
<dbReference type="PANTHER" id="PTHR46847">
    <property type="entry name" value="D-ALLOSE-BINDING PERIPLASMIC PROTEIN-RELATED"/>
    <property type="match status" value="1"/>
</dbReference>
<dbReference type="SUPFAM" id="SSF53822">
    <property type="entry name" value="Periplasmic binding protein-like I"/>
    <property type="match status" value="1"/>
</dbReference>
<evidence type="ECO:0000313" key="7">
    <source>
        <dbReference type="Proteomes" id="UP000614200"/>
    </source>
</evidence>
<comment type="caution">
    <text evidence="6">The sequence shown here is derived from an EMBL/GenBank/DDBJ whole genome shotgun (WGS) entry which is preliminary data.</text>
</comment>
<dbReference type="InterPro" id="IPR025997">
    <property type="entry name" value="SBP_2_dom"/>
</dbReference>
<dbReference type="PROSITE" id="PS51257">
    <property type="entry name" value="PROKAR_LIPOPROTEIN"/>
    <property type="match status" value="1"/>
</dbReference>
<feature type="signal peptide" evidence="4">
    <location>
        <begin position="1"/>
        <end position="27"/>
    </location>
</feature>
<keyword evidence="3 4" id="KW-0732">Signal</keyword>
<evidence type="ECO:0000256" key="2">
    <source>
        <dbReference type="ARBA" id="ARBA00007639"/>
    </source>
</evidence>
<dbReference type="EMBL" id="JADKNH010000002">
    <property type="protein sequence ID" value="MBF4692159.1"/>
    <property type="molecule type" value="Genomic_DNA"/>
</dbReference>
<evidence type="ECO:0000256" key="4">
    <source>
        <dbReference type="SAM" id="SignalP"/>
    </source>
</evidence>
<comment type="similarity">
    <text evidence="2">Belongs to the bacterial solute-binding protein 2 family.</text>
</comment>
<accession>A0ABR9ZNZ7</accession>
<feature type="domain" description="Periplasmic binding protein" evidence="5">
    <location>
        <begin position="51"/>
        <end position="308"/>
    </location>
</feature>
<feature type="chain" id="PRO_5045127431" evidence="4">
    <location>
        <begin position="28"/>
        <end position="333"/>
    </location>
</feature>
<evidence type="ECO:0000256" key="1">
    <source>
        <dbReference type="ARBA" id="ARBA00004196"/>
    </source>
</evidence>
<dbReference type="Pfam" id="PF13407">
    <property type="entry name" value="Peripla_BP_4"/>
    <property type="match status" value="1"/>
</dbReference>
<proteinExistence type="inferred from homology"/>
<comment type="subcellular location">
    <subcellularLocation>
        <location evidence="1">Cell envelope</location>
    </subcellularLocation>
</comment>
<evidence type="ECO:0000256" key="3">
    <source>
        <dbReference type="ARBA" id="ARBA00022729"/>
    </source>
</evidence>
<name>A0ABR9ZNZ7_9FIRM</name>
<reference evidence="6 7" key="1">
    <citation type="submission" date="2020-11" db="EMBL/GenBank/DDBJ databases">
        <title>Fusibacter basophilias sp. nov.</title>
        <authorList>
            <person name="Qiu D."/>
        </authorList>
    </citation>
    <scope>NUCLEOTIDE SEQUENCE [LARGE SCALE GENOMIC DNA]</scope>
    <source>
        <strain evidence="6 7">Q10-2</strain>
    </source>
</reference>
<dbReference type="CDD" id="cd01536">
    <property type="entry name" value="PBP1_ABC_sugar_binding-like"/>
    <property type="match status" value="1"/>
</dbReference>
<dbReference type="InterPro" id="IPR028082">
    <property type="entry name" value="Peripla_BP_I"/>
</dbReference>
<organism evidence="6 7">
    <name type="scientific">Fusibacter ferrireducens</name>
    <dbReference type="NCBI Taxonomy" id="2785058"/>
    <lineage>
        <taxon>Bacteria</taxon>
        <taxon>Bacillati</taxon>
        <taxon>Bacillota</taxon>
        <taxon>Clostridia</taxon>
        <taxon>Eubacteriales</taxon>
        <taxon>Eubacteriales Family XII. Incertae Sedis</taxon>
        <taxon>Fusibacter</taxon>
    </lineage>
</organism>
<evidence type="ECO:0000313" key="6">
    <source>
        <dbReference type="EMBL" id="MBF4692159.1"/>
    </source>
</evidence>
<dbReference type="Gene3D" id="3.40.50.2300">
    <property type="match status" value="2"/>
</dbReference>
<keyword evidence="7" id="KW-1185">Reference proteome</keyword>
<gene>
    <name evidence="6" type="ORF">ISU02_03475</name>
</gene>
<dbReference type="RefSeq" id="WP_194700401.1">
    <property type="nucleotide sequence ID" value="NZ_JADKNH010000002.1"/>
</dbReference>
<dbReference type="PANTHER" id="PTHR46847:SF1">
    <property type="entry name" value="D-ALLOSE-BINDING PERIPLASMIC PROTEIN-RELATED"/>
    <property type="match status" value="1"/>
</dbReference>
<dbReference type="Proteomes" id="UP000614200">
    <property type="component" value="Unassembled WGS sequence"/>
</dbReference>